<dbReference type="KEGG" id="agl:PYTT_1761"/>
<gene>
    <name evidence="8" type="primary">rpsT</name>
    <name evidence="10" type="ORF">PYTT_1761</name>
</gene>
<evidence type="ECO:0000256" key="9">
    <source>
        <dbReference type="SAM" id="MobiDB-lite"/>
    </source>
</evidence>
<dbReference type="STRING" id="1679444.PYTT_1761"/>
<feature type="region of interest" description="Disordered" evidence="9">
    <location>
        <begin position="1"/>
        <end position="26"/>
    </location>
</feature>
<sequence>MAHTKSALKRIRQTATRTARNRAANSRVRTLRKKIVEAIAAGDAAAAASAYNTFSSAIDKAAKTGKVPANRAANYKSKAAKAIAKLA</sequence>
<keyword evidence="11" id="KW-1185">Reference proteome</keyword>
<dbReference type="GO" id="GO:0003735">
    <property type="term" value="F:structural constituent of ribosome"/>
    <property type="evidence" value="ECO:0007669"/>
    <property type="project" value="InterPro"/>
</dbReference>
<keyword evidence="5 8" id="KW-0689">Ribosomal protein</keyword>
<keyword evidence="4 8" id="KW-0694">RNA-binding</keyword>
<dbReference type="NCBIfam" id="TIGR00029">
    <property type="entry name" value="S20"/>
    <property type="match status" value="1"/>
</dbReference>
<evidence type="ECO:0000256" key="7">
    <source>
        <dbReference type="ARBA" id="ARBA00035136"/>
    </source>
</evidence>
<dbReference type="GO" id="GO:0070181">
    <property type="term" value="F:small ribosomal subunit rRNA binding"/>
    <property type="evidence" value="ECO:0007669"/>
    <property type="project" value="TreeGrafter"/>
</dbReference>
<dbReference type="HAMAP" id="MF_00500">
    <property type="entry name" value="Ribosomal_bS20"/>
    <property type="match status" value="1"/>
</dbReference>
<dbReference type="InterPro" id="IPR002583">
    <property type="entry name" value="Ribosomal_bS20"/>
</dbReference>
<evidence type="ECO:0000313" key="10">
    <source>
        <dbReference type="EMBL" id="SEH92411.1"/>
    </source>
</evidence>
<keyword evidence="6 8" id="KW-0687">Ribonucleoprotein</keyword>
<reference evidence="11" key="1">
    <citation type="submission" date="2016-09" db="EMBL/GenBank/DDBJ databases">
        <authorList>
            <person name="Koehorst J."/>
        </authorList>
    </citation>
    <scope>NUCLEOTIDE SEQUENCE [LARGE SCALE GENOMIC DNA]</scope>
</reference>
<comment type="function">
    <text evidence="1 8">Binds directly to 16S ribosomal RNA.</text>
</comment>
<evidence type="ECO:0000256" key="8">
    <source>
        <dbReference type="HAMAP-Rule" id="MF_00500"/>
    </source>
</evidence>
<evidence type="ECO:0000256" key="3">
    <source>
        <dbReference type="ARBA" id="ARBA00022730"/>
    </source>
</evidence>
<dbReference type="SUPFAM" id="SSF46992">
    <property type="entry name" value="Ribosomal protein S20"/>
    <property type="match status" value="1"/>
</dbReference>
<dbReference type="GO" id="GO:0015935">
    <property type="term" value="C:small ribosomal subunit"/>
    <property type="evidence" value="ECO:0007669"/>
    <property type="project" value="TreeGrafter"/>
</dbReference>
<keyword evidence="3 8" id="KW-0699">rRNA-binding</keyword>
<dbReference type="PANTHER" id="PTHR33398:SF1">
    <property type="entry name" value="SMALL RIBOSOMAL SUBUNIT PROTEIN BS20C"/>
    <property type="match status" value="1"/>
</dbReference>
<organism evidence="10 11">
    <name type="scientific">Akkermansia glycaniphila</name>
    <dbReference type="NCBI Taxonomy" id="1679444"/>
    <lineage>
        <taxon>Bacteria</taxon>
        <taxon>Pseudomonadati</taxon>
        <taxon>Verrucomicrobiota</taxon>
        <taxon>Verrucomicrobiia</taxon>
        <taxon>Verrucomicrobiales</taxon>
        <taxon>Akkermansiaceae</taxon>
        <taxon>Akkermansia</taxon>
    </lineage>
</organism>
<dbReference type="Proteomes" id="UP000176204">
    <property type="component" value="Chromosome I"/>
</dbReference>
<dbReference type="GO" id="GO:0006412">
    <property type="term" value="P:translation"/>
    <property type="evidence" value="ECO:0007669"/>
    <property type="project" value="UniProtKB-UniRule"/>
</dbReference>
<dbReference type="PATRIC" id="fig|1679444.3.peg.1725"/>
<feature type="compositionally biased region" description="Basic residues" evidence="9">
    <location>
        <begin position="1"/>
        <end position="12"/>
    </location>
</feature>
<dbReference type="Pfam" id="PF01649">
    <property type="entry name" value="Ribosomal_S20p"/>
    <property type="match status" value="1"/>
</dbReference>
<evidence type="ECO:0000256" key="1">
    <source>
        <dbReference type="ARBA" id="ARBA00003134"/>
    </source>
</evidence>
<dbReference type="RefSeq" id="WP_067777735.1">
    <property type="nucleotide sequence ID" value="NZ_JACVVN010000012.1"/>
</dbReference>
<evidence type="ECO:0000256" key="6">
    <source>
        <dbReference type="ARBA" id="ARBA00023274"/>
    </source>
</evidence>
<evidence type="ECO:0000256" key="2">
    <source>
        <dbReference type="ARBA" id="ARBA00007634"/>
    </source>
</evidence>
<dbReference type="AlphaFoldDB" id="A0A1C7P8T1"/>
<dbReference type="Gene3D" id="1.20.58.110">
    <property type="entry name" value="Ribosomal protein S20"/>
    <property type="match status" value="1"/>
</dbReference>
<evidence type="ECO:0000313" key="11">
    <source>
        <dbReference type="Proteomes" id="UP000176204"/>
    </source>
</evidence>
<evidence type="ECO:0000256" key="4">
    <source>
        <dbReference type="ARBA" id="ARBA00022884"/>
    </source>
</evidence>
<comment type="similarity">
    <text evidence="2 8">Belongs to the bacterial ribosomal protein bS20 family.</text>
</comment>
<evidence type="ECO:0000256" key="5">
    <source>
        <dbReference type="ARBA" id="ARBA00022980"/>
    </source>
</evidence>
<dbReference type="PANTHER" id="PTHR33398">
    <property type="entry name" value="30S RIBOSOMAL PROTEIN S20"/>
    <property type="match status" value="1"/>
</dbReference>
<feature type="compositionally biased region" description="Low complexity" evidence="9">
    <location>
        <begin position="13"/>
        <end position="26"/>
    </location>
</feature>
<accession>A0A1C7P8T1</accession>
<dbReference type="EMBL" id="LT629973">
    <property type="protein sequence ID" value="SEH92411.1"/>
    <property type="molecule type" value="Genomic_DNA"/>
</dbReference>
<name>A0A1C7P8T1_9BACT</name>
<protein>
    <recommendedName>
        <fullName evidence="7 8">Small ribosomal subunit protein bS20</fullName>
    </recommendedName>
</protein>
<proteinExistence type="inferred from homology"/>
<dbReference type="InterPro" id="IPR036510">
    <property type="entry name" value="Ribosomal_bS20_sf"/>
</dbReference>